<dbReference type="OrthoDB" id="8061853at2"/>
<dbReference type="Pfam" id="PF04087">
    <property type="entry name" value="DUF389"/>
    <property type="match status" value="1"/>
</dbReference>
<evidence type="ECO:0000313" key="3">
    <source>
        <dbReference type="Proteomes" id="UP000318336"/>
    </source>
</evidence>
<gene>
    <name evidence="2" type="ORF">FB554_0425</name>
</gene>
<evidence type="ECO:0000313" key="2">
    <source>
        <dbReference type="EMBL" id="TQL32304.1"/>
    </source>
</evidence>
<feature type="transmembrane region" description="Helical" evidence="1">
    <location>
        <begin position="176"/>
        <end position="198"/>
    </location>
</feature>
<feature type="transmembrane region" description="Helical" evidence="1">
    <location>
        <begin position="224"/>
        <end position="242"/>
    </location>
</feature>
<accession>A0A542X933</accession>
<dbReference type="AlphaFoldDB" id="A0A542X933"/>
<dbReference type="PANTHER" id="PTHR20992:SF9">
    <property type="entry name" value="AT15442P-RELATED"/>
    <property type="match status" value="1"/>
</dbReference>
<feature type="transmembrane region" description="Helical" evidence="1">
    <location>
        <begin position="283"/>
        <end position="301"/>
    </location>
</feature>
<feature type="transmembrane region" description="Helical" evidence="1">
    <location>
        <begin position="119"/>
        <end position="137"/>
    </location>
</feature>
<keyword evidence="1" id="KW-0812">Transmembrane</keyword>
<protein>
    <submittedName>
        <fullName evidence="2">Putative hydrophobic protein (TIGR00271 family)</fullName>
    </submittedName>
</protein>
<sequence length="332" mass="34830">MSGLLHLRLTVPTELGDDVRDLLTDNGGICNVTYVRGASLEPVGDVFEADVARELVGSVVGQLRQIGVATRGGIVLTRPAATPFDQAARIEHDAPGEADDAVIWDVVLDQAESAATPTVSYYLFLLLATLLAGVAIITDSPVLVVGAMVVGPEFMLIAAICTGLGLGHLQLVRRSLVLLVSGFVFAILTTAALAWIGLRTGFIDTLSITGPRPLTGFIWKPDQWSFVVALLAGAAGVLAMATDKSNAMVGVFISVTTVPAAGGMALGLALWDVDEFVGSAAQLGLNFGGLIASGLLTVLSLRAGWAYAESRDAAFFHRARSRMVERRAHVHD</sequence>
<evidence type="ECO:0000256" key="1">
    <source>
        <dbReference type="SAM" id="Phobius"/>
    </source>
</evidence>
<keyword evidence="1" id="KW-0472">Membrane</keyword>
<dbReference type="RefSeq" id="WP_142004423.1">
    <property type="nucleotide sequence ID" value="NZ_CAJTBP010000001.1"/>
</dbReference>
<keyword evidence="3" id="KW-1185">Reference proteome</keyword>
<comment type="caution">
    <text evidence="2">The sequence shown here is derived from an EMBL/GenBank/DDBJ whole genome shotgun (WGS) entry which is preliminary data.</text>
</comment>
<dbReference type="EMBL" id="VFOK01000001">
    <property type="protein sequence ID" value="TQL32304.1"/>
    <property type="molecule type" value="Genomic_DNA"/>
</dbReference>
<reference evidence="2 3" key="1">
    <citation type="submission" date="2019-06" db="EMBL/GenBank/DDBJ databases">
        <title>Sequencing the genomes of 1000 actinobacteria strains.</title>
        <authorList>
            <person name="Klenk H.-P."/>
        </authorList>
    </citation>
    <scope>NUCLEOTIDE SEQUENCE [LARGE SCALE GENOMIC DNA]</scope>
    <source>
        <strain evidence="2 3">DSM 24617</strain>
    </source>
</reference>
<dbReference type="Proteomes" id="UP000318336">
    <property type="component" value="Unassembled WGS sequence"/>
</dbReference>
<organism evidence="2 3">
    <name type="scientific">Barrientosiimonas humi</name>
    <dbReference type="NCBI Taxonomy" id="999931"/>
    <lineage>
        <taxon>Bacteria</taxon>
        <taxon>Bacillati</taxon>
        <taxon>Actinomycetota</taxon>
        <taxon>Actinomycetes</taxon>
        <taxon>Micrococcales</taxon>
        <taxon>Dermacoccaceae</taxon>
        <taxon>Barrientosiimonas</taxon>
    </lineage>
</organism>
<keyword evidence="1" id="KW-1133">Transmembrane helix</keyword>
<name>A0A542X933_9MICO</name>
<dbReference type="PANTHER" id="PTHR20992">
    <property type="entry name" value="AT15442P-RELATED"/>
    <property type="match status" value="1"/>
</dbReference>
<dbReference type="InterPro" id="IPR005240">
    <property type="entry name" value="DUF389"/>
</dbReference>
<proteinExistence type="predicted"/>
<feature type="transmembrane region" description="Helical" evidence="1">
    <location>
        <begin position="143"/>
        <end position="164"/>
    </location>
</feature>
<feature type="transmembrane region" description="Helical" evidence="1">
    <location>
        <begin position="249"/>
        <end position="271"/>
    </location>
</feature>